<dbReference type="HOGENOM" id="CLU_3307933_0_0_3"/>
<dbReference type="EMBL" id="DS989847">
    <property type="protein sequence ID" value="EDX76226.1"/>
    <property type="molecule type" value="Genomic_DNA"/>
</dbReference>
<protein>
    <submittedName>
        <fullName evidence="1">Uncharacterized protein</fullName>
    </submittedName>
</protein>
<evidence type="ECO:0000313" key="2">
    <source>
        <dbReference type="Proteomes" id="UP000003835"/>
    </source>
</evidence>
<sequence>MVRYQIEIVDWSFVIGHLPLKFLHSVGGGFSDIRVNTKL</sequence>
<evidence type="ECO:0000313" key="1">
    <source>
        <dbReference type="EMBL" id="EDX76226.1"/>
    </source>
</evidence>
<proteinExistence type="predicted"/>
<dbReference type="Proteomes" id="UP000003835">
    <property type="component" value="Unassembled WGS sequence"/>
</dbReference>
<organism evidence="1 2">
    <name type="scientific">Coleofasciculus chthonoplastes PCC 7420</name>
    <dbReference type="NCBI Taxonomy" id="118168"/>
    <lineage>
        <taxon>Bacteria</taxon>
        <taxon>Bacillati</taxon>
        <taxon>Cyanobacteriota</taxon>
        <taxon>Cyanophyceae</taxon>
        <taxon>Coleofasciculales</taxon>
        <taxon>Coleofasciculaceae</taxon>
        <taxon>Coleofasciculus</taxon>
    </lineage>
</organism>
<keyword evidence="2" id="KW-1185">Reference proteome</keyword>
<dbReference type="STRING" id="118168.MC7420_5660"/>
<dbReference type="AlphaFoldDB" id="B4VPB0"/>
<accession>B4VPB0</accession>
<reference evidence="1 2" key="1">
    <citation type="submission" date="2008-07" db="EMBL/GenBank/DDBJ databases">
        <authorList>
            <person name="Tandeau de Marsac N."/>
            <person name="Ferriera S."/>
            <person name="Johnson J."/>
            <person name="Kravitz S."/>
            <person name="Beeson K."/>
            <person name="Sutton G."/>
            <person name="Rogers Y.-H."/>
            <person name="Friedman R."/>
            <person name="Frazier M."/>
            <person name="Venter J.C."/>
        </authorList>
    </citation>
    <scope>NUCLEOTIDE SEQUENCE [LARGE SCALE GENOMIC DNA]</scope>
    <source>
        <strain evidence="1 2">PCC 7420</strain>
    </source>
</reference>
<name>B4VPB0_9CYAN</name>
<gene>
    <name evidence="1" type="ORF">MC7420_5660</name>
</gene>